<dbReference type="InterPro" id="IPR043926">
    <property type="entry name" value="ABCG_dom"/>
</dbReference>
<dbReference type="GO" id="GO:0140359">
    <property type="term" value="F:ABC-type transporter activity"/>
    <property type="evidence" value="ECO:0007669"/>
    <property type="project" value="InterPro"/>
</dbReference>
<reference evidence="10 11" key="1">
    <citation type="journal article" date="2019" name="Sci. Rep.">
        <title>Nanopore sequencing improves the draft genome of the human pathogenic amoeba Naegleria fowleri.</title>
        <authorList>
            <person name="Liechti N."/>
            <person name="Schurch N."/>
            <person name="Bruggmann R."/>
            <person name="Wittwer M."/>
        </authorList>
    </citation>
    <scope>NUCLEOTIDE SEQUENCE [LARGE SCALE GENOMIC DNA]</scope>
    <source>
        <strain evidence="10 11">ATCC 30894</strain>
    </source>
</reference>
<dbReference type="AlphaFoldDB" id="A0A6A5BKU4"/>
<comment type="subcellular location">
    <subcellularLocation>
        <location evidence="1">Membrane</location>
        <topology evidence="1">Multi-pass membrane protein</topology>
    </subcellularLocation>
</comment>
<dbReference type="Proteomes" id="UP000444721">
    <property type="component" value="Unassembled WGS sequence"/>
</dbReference>
<evidence type="ECO:0000313" key="10">
    <source>
        <dbReference type="EMBL" id="KAF0978623.1"/>
    </source>
</evidence>
<dbReference type="InterPro" id="IPR003593">
    <property type="entry name" value="AAA+_ATPase"/>
</dbReference>
<dbReference type="InterPro" id="IPR003439">
    <property type="entry name" value="ABC_transporter-like_ATP-bd"/>
</dbReference>
<keyword evidence="11" id="KW-1185">Reference proteome</keyword>
<evidence type="ECO:0000256" key="4">
    <source>
        <dbReference type="ARBA" id="ARBA00022741"/>
    </source>
</evidence>
<keyword evidence="5" id="KW-0067">ATP-binding</keyword>
<proteinExistence type="predicted"/>
<feature type="domain" description="ABC transporter" evidence="9">
    <location>
        <begin position="92"/>
        <end position="332"/>
    </location>
</feature>
<protein>
    <recommendedName>
        <fullName evidence="9">ABC transporter domain-containing protein</fullName>
    </recommendedName>
</protein>
<evidence type="ECO:0000256" key="8">
    <source>
        <dbReference type="SAM" id="Phobius"/>
    </source>
</evidence>
<comment type="caution">
    <text evidence="10">The sequence shown here is derived from an EMBL/GenBank/DDBJ whole genome shotgun (WGS) entry which is preliminary data.</text>
</comment>
<keyword evidence="6 8" id="KW-1133">Transmembrane helix</keyword>
<dbReference type="InterPro" id="IPR050352">
    <property type="entry name" value="ABCG_transporters"/>
</dbReference>
<dbReference type="PANTHER" id="PTHR48041:SF139">
    <property type="entry name" value="PROTEIN SCARLET"/>
    <property type="match status" value="1"/>
</dbReference>
<dbReference type="GO" id="GO:0005524">
    <property type="term" value="F:ATP binding"/>
    <property type="evidence" value="ECO:0007669"/>
    <property type="project" value="UniProtKB-KW"/>
</dbReference>
<keyword evidence="3 8" id="KW-0812">Transmembrane</keyword>
<dbReference type="VEuPathDB" id="AmoebaDB:NF0006620"/>
<dbReference type="GO" id="GO:0016020">
    <property type="term" value="C:membrane"/>
    <property type="evidence" value="ECO:0007669"/>
    <property type="project" value="UniProtKB-SubCell"/>
</dbReference>
<dbReference type="Pfam" id="PF01061">
    <property type="entry name" value="ABC2_membrane"/>
    <property type="match status" value="1"/>
</dbReference>
<feature type="transmembrane region" description="Helical" evidence="8">
    <location>
        <begin position="648"/>
        <end position="670"/>
    </location>
</feature>
<feature type="transmembrane region" description="Helical" evidence="8">
    <location>
        <begin position="430"/>
        <end position="449"/>
    </location>
</feature>
<evidence type="ECO:0000256" key="1">
    <source>
        <dbReference type="ARBA" id="ARBA00004141"/>
    </source>
</evidence>
<accession>A0A6A5BKU4</accession>
<dbReference type="CDD" id="cd03213">
    <property type="entry name" value="ABCG_EPDR"/>
    <property type="match status" value="1"/>
</dbReference>
<keyword evidence="4" id="KW-0547">Nucleotide-binding</keyword>
<gene>
    <name evidence="10" type="ORF">FDP41_002443</name>
</gene>
<dbReference type="InterPro" id="IPR017871">
    <property type="entry name" value="ABC_transporter-like_CS"/>
</dbReference>
<evidence type="ECO:0000256" key="2">
    <source>
        <dbReference type="ARBA" id="ARBA00022448"/>
    </source>
</evidence>
<dbReference type="Pfam" id="PF19055">
    <property type="entry name" value="ABC2_membrane_7"/>
    <property type="match status" value="1"/>
</dbReference>
<sequence>MTEVELPNLIPHLPEVSSVPSEFNLDSDIPSNGSQQKQNNSSVVVPVHLNDHSDDETKFIRRSPPIQLEWHNLEFKVKVKPSPPSQIMKPKERLGFTLKNMFKKVDKQILHPITGYVAPGQVLAIMGPSGAGKTSLLNILSQRVKPSGGDIIANGQKAGKAFRALSAFVQQDDVLMGNLTVRETLRYAAMLRLDSKIPMSERMRRVDAIIEDLGLSKSADTKVGISGIVKGISGGERKRLCIGIELLTEPSVLFLDEPTTGLDSKTSYNVMKTISKLAKHGRTVILTIHQPSSNIFNIFDKLLLLSRGRVAYFGDANKAVEYFDRIGHTCPTGYNPADYLMDVVTENAAITGENIEKKKRQDERIEGVLNYYSKTHPTIEIPPSAKLDQDLKRFSSYNSSWLAQFGVLTMRALINIIRDRKVTMAKLFQNLVMALLIGLIFLQLGFSQTNVTDRIGVLFFICTNQFLSSAMASVTLMYDDKPVFLRERGAKMYKVSSYFLARNVAELPTLLFFPLLFGSISYWMCGLNGTVERFFMFMFLLAVITITGQSLGQAIGSILPNFGVAMAIVPLVNTVLMLFGGFYRNVNNLPIWLTWIYWTSLFHFGFEALILNEFQGAKFICPPSGACPFPNGAAVIENLEMNGPLSNVWINVGFCFALTFVYKVVAYLALKFLVKPKGG</sequence>
<feature type="transmembrane region" description="Helical" evidence="8">
    <location>
        <begin position="534"/>
        <end position="552"/>
    </location>
</feature>
<organism evidence="10 11">
    <name type="scientific">Naegleria fowleri</name>
    <name type="common">Brain eating amoeba</name>
    <dbReference type="NCBI Taxonomy" id="5763"/>
    <lineage>
        <taxon>Eukaryota</taxon>
        <taxon>Discoba</taxon>
        <taxon>Heterolobosea</taxon>
        <taxon>Tetramitia</taxon>
        <taxon>Eutetramitia</taxon>
        <taxon>Vahlkampfiidae</taxon>
        <taxon>Naegleria</taxon>
    </lineage>
</organism>
<dbReference type="InterPro" id="IPR027417">
    <property type="entry name" value="P-loop_NTPase"/>
</dbReference>
<keyword evidence="7 8" id="KW-0472">Membrane</keyword>
<dbReference type="VEuPathDB" id="AmoebaDB:FDP41_002443"/>
<keyword evidence="2" id="KW-0813">Transport</keyword>
<feature type="transmembrane region" description="Helical" evidence="8">
    <location>
        <begin position="499"/>
        <end position="522"/>
    </location>
</feature>
<feature type="transmembrane region" description="Helical" evidence="8">
    <location>
        <begin position="455"/>
        <end position="478"/>
    </location>
</feature>
<evidence type="ECO:0000256" key="6">
    <source>
        <dbReference type="ARBA" id="ARBA00022989"/>
    </source>
</evidence>
<dbReference type="PANTHER" id="PTHR48041">
    <property type="entry name" value="ABC TRANSPORTER G FAMILY MEMBER 28"/>
    <property type="match status" value="1"/>
</dbReference>
<dbReference type="GeneID" id="68109661"/>
<dbReference type="VEuPathDB" id="AmoebaDB:NfTy_041620"/>
<dbReference type="InterPro" id="IPR013525">
    <property type="entry name" value="ABC2_TM"/>
</dbReference>
<name>A0A6A5BKU4_NAEFO</name>
<dbReference type="OrthoDB" id="66620at2759"/>
<evidence type="ECO:0000256" key="7">
    <source>
        <dbReference type="ARBA" id="ARBA00023136"/>
    </source>
</evidence>
<dbReference type="PROSITE" id="PS50893">
    <property type="entry name" value="ABC_TRANSPORTER_2"/>
    <property type="match status" value="1"/>
</dbReference>
<dbReference type="SMART" id="SM00382">
    <property type="entry name" value="AAA"/>
    <property type="match status" value="1"/>
</dbReference>
<evidence type="ECO:0000256" key="5">
    <source>
        <dbReference type="ARBA" id="ARBA00022840"/>
    </source>
</evidence>
<dbReference type="OMA" id="WLAWEDY"/>
<dbReference type="Pfam" id="PF00005">
    <property type="entry name" value="ABC_tran"/>
    <property type="match status" value="1"/>
</dbReference>
<dbReference type="EMBL" id="VFQX01000029">
    <property type="protein sequence ID" value="KAF0978623.1"/>
    <property type="molecule type" value="Genomic_DNA"/>
</dbReference>
<dbReference type="RefSeq" id="XP_044563336.1">
    <property type="nucleotide sequence ID" value="XM_044705638.1"/>
</dbReference>
<feature type="transmembrane region" description="Helical" evidence="8">
    <location>
        <begin position="564"/>
        <end position="583"/>
    </location>
</feature>
<dbReference type="SUPFAM" id="SSF52540">
    <property type="entry name" value="P-loop containing nucleoside triphosphate hydrolases"/>
    <property type="match status" value="1"/>
</dbReference>
<evidence type="ECO:0000313" key="11">
    <source>
        <dbReference type="Proteomes" id="UP000444721"/>
    </source>
</evidence>
<evidence type="ECO:0000256" key="3">
    <source>
        <dbReference type="ARBA" id="ARBA00022692"/>
    </source>
</evidence>
<dbReference type="PROSITE" id="PS00211">
    <property type="entry name" value="ABC_TRANSPORTER_1"/>
    <property type="match status" value="1"/>
</dbReference>
<dbReference type="Gene3D" id="3.40.50.300">
    <property type="entry name" value="P-loop containing nucleotide triphosphate hydrolases"/>
    <property type="match status" value="1"/>
</dbReference>
<dbReference type="GO" id="GO:0016887">
    <property type="term" value="F:ATP hydrolysis activity"/>
    <property type="evidence" value="ECO:0007669"/>
    <property type="project" value="InterPro"/>
</dbReference>
<evidence type="ECO:0000259" key="9">
    <source>
        <dbReference type="PROSITE" id="PS50893"/>
    </source>
</evidence>